<sequence length="74" mass="8794">MSIIKYRYSSWIRPTFHGIPGSEIKGHKFDYNRFHKHHHSWTEGALLRYEGEGRGTSRSTVWERVFVFKNARGV</sequence>
<gene>
    <name evidence="1" type="ORF">ABT39_MTgene4315</name>
</gene>
<reference evidence="1" key="1">
    <citation type="journal article" date="2015" name="Genome Biol. Evol.">
        <title>Organellar Genomes of White Spruce (Picea glauca): Assembly and Annotation.</title>
        <authorList>
            <person name="Jackman S.D."/>
            <person name="Warren R.L."/>
            <person name="Gibb E.A."/>
            <person name="Vandervalk B.P."/>
            <person name="Mohamadi H."/>
            <person name="Chu J."/>
            <person name="Raymond A."/>
            <person name="Pleasance S."/>
            <person name="Coope R."/>
            <person name="Wildung M.R."/>
            <person name="Ritland C.E."/>
            <person name="Bousquet J."/>
            <person name="Jones S.J."/>
            <person name="Bohlmann J."/>
            <person name="Birol I."/>
        </authorList>
    </citation>
    <scope>NUCLEOTIDE SEQUENCE [LARGE SCALE GENOMIC DNA]</scope>
    <source>
        <tissue evidence="1">Flushing bud</tissue>
    </source>
</reference>
<dbReference type="EMBL" id="LKAM01000004">
    <property type="protein sequence ID" value="KUM48979.1"/>
    <property type="molecule type" value="Genomic_DNA"/>
</dbReference>
<comment type="caution">
    <text evidence="1">The sequence shown here is derived from an EMBL/GenBank/DDBJ whole genome shotgun (WGS) entry which is preliminary data.</text>
</comment>
<keyword evidence="1" id="KW-0496">Mitochondrion</keyword>
<organism evidence="1">
    <name type="scientific">Picea glauca</name>
    <name type="common">White spruce</name>
    <name type="synonym">Pinus glauca</name>
    <dbReference type="NCBI Taxonomy" id="3330"/>
    <lineage>
        <taxon>Eukaryota</taxon>
        <taxon>Viridiplantae</taxon>
        <taxon>Streptophyta</taxon>
        <taxon>Embryophyta</taxon>
        <taxon>Tracheophyta</taxon>
        <taxon>Spermatophyta</taxon>
        <taxon>Pinopsida</taxon>
        <taxon>Pinidae</taxon>
        <taxon>Conifers I</taxon>
        <taxon>Pinales</taxon>
        <taxon>Pinaceae</taxon>
        <taxon>Picea</taxon>
    </lineage>
</organism>
<dbReference type="AlphaFoldDB" id="A0A101M0V8"/>
<evidence type="ECO:0000313" key="1">
    <source>
        <dbReference type="EMBL" id="KUM48979.1"/>
    </source>
</evidence>
<geneLocation type="mitochondrion" evidence="1"/>
<protein>
    <submittedName>
        <fullName evidence="1">Uncharacterized protein</fullName>
    </submittedName>
</protein>
<proteinExistence type="predicted"/>
<name>A0A101M0V8_PICGL</name>
<accession>A0A101M0V8</accession>